<evidence type="ECO:0000256" key="3">
    <source>
        <dbReference type="ARBA" id="ARBA00018242"/>
    </source>
</evidence>
<feature type="domain" description="Prp18" evidence="8">
    <location>
        <begin position="44"/>
        <end position="76"/>
    </location>
</feature>
<dbReference type="EnsemblMetazoa" id="GAUT009305-RA">
    <property type="protein sequence ID" value="GAUT009305-PA"/>
    <property type="gene ID" value="GAUT009305"/>
</dbReference>
<protein>
    <recommendedName>
        <fullName evidence="3">Pre-mRNA-splicing factor 18</fullName>
    </recommendedName>
</protein>
<dbReference type="GO" id="GO:0000350">
    <property type="term" value="P:generation of catalytic spliceosome for second transesterification step"/>
    <property type="evidence" value="ECO:0007669"/>
    <property type="project" value="TreeGrafter"/>
</dbReference>
<name>A0A1A9UMD9_GLOAU</name>
<keyword evidence="10" id="KW-1185">Reference proteome</keyword>
<dbReference type="Pfam" id="PF02840">
    <property type="entry name" value="Prp18"/>
    <property type="match status" value="1"/>
</dbReference>
<evidence type="ECO:0000256" key="2">
    <source>
        <dbReference type="ARBA" id="ARBA00008137"/>
    </source>
</evidence>
<evidence type="ECO:0000313" key="10">
    <source>
        <dbReference type="Proteomes" id="UP000078200"/>
    </source>
</evidence>
<dbReference type="InterPro" id="IPR039979">
    <property type="entry name" value="PRPF18"/>
</dbReference>
<dbReference type="Proteomes" id="UP000078200">
    <property type="component" value="Unassembled WGS sequence"/>
</dbReference>
<evidence type="ECO:0000313" key="9">
    <source>
        <dbReference type="EnsemblMetazoa" id="GAUT009305-PA"/>
    </source>
</evidence>
<proteinExistence type="inferred from homology"/>
<evidence type="ECO:0000256" key="5">
    <source>
        <dbReference type="ARBA" id="ARBA00022728"/>
    </source>
</evidence>
<keyword evidence="5" id="KW-0747">Spliceosome</keyword>
<dbReference type="PANTHER" id="PTHR13007">
    <property type="entry name" value="PRE-MRNA SPLICING FACTOR-RELATED"/>
    <property type="match status" value="1"/>
</dbReference>
<dbReference type="GO" id="GO:0005682">
    <property type="term" value="C:U5 snRNP"/>
    <property type="evidence" value="ECO:0007669"/>
    <property type="project" value="TreeGrafter"/>
</dbReference>
<dbReference type="STRING" id="7395.A0A1A9UMD9"/>
<keyword evidence="4" id="KW-0507">mRNA processing</keyword>
<dbReference type="GO" id="GO:0046540">
    <property type="term" value="C:U4/U6 x U5 tri-snRNP complex"/>
    <property type="evidence" value="ECO:0007669"/>
    <property type="project" value="TreeGrafter"/>
</dbReference>
<dbReference type="PANTHER" id="PTHR13007:SF19">
    <property type="entry name" value="PRE-MRNA-SPLICING FACTOR 18"/>
    <property type="match status" value="1"/>
</dbReference>
<evidence type="ECO:0000256" key="7">
    <source>
        <dbReference type="ARBA" id="ARBA00023242"/>
    </source>
</evidence>
<dbReference type="AlphaFoldDB" id="A0A1A9UMD9"/>
<dbReference type="VEuPathDB" id="VectorBase:GAUT009305"/>
<evidence type="ECO:0000256" key="1">
    <source>
        <dbReference type="ARBA" id="ARBA00004123"/>
    </source>
</evidence>
<comment type="similarity">
    <text evidence="2">Belongs to the PRP18 family.</text>
</comment>
<accession>A0A1A9UMD9</accession>
<sequence>MQIKCWRNFNFGKQPLVFPLTFSNADLLSGQHCSWFSQTIPTPLNRNYIAASDAYLEMAIGNAPWPIGVTFIQIHSLAFRLGPRCLHIPLRQSTYAQPNNSNNNNFS</sequence>
<dbReference type="SUPFAM" id="SSF47938">
    <property type="entry name" value="Functional domain of the splicing factor Prp18"/>
    <property type="match status" value="1"/>
</dbReference>
<evidence type="ECO:0000256" key="6">
    <source>
        <dbReference type="ARBA" id="ARBA00023187"/>
    </source>
</evidence>
<dbReference type="InterPro" id="IPR004098">
    <property type="entry name" value="Prp18"/>
</dbReference>
<organism evidence="9 10">
    <name type="scientific">Glossina austeni</name>
    <name type="common">Savannah tsetse fly</name>
    <dbReference type="NCBI Taxonomy" id="7395"/>
    <lineage>
        <taxon>Eukaryota</taxon>
        <taxon>Metazoa</taxon>
        <taxon>Ecdysozoa</taxon>
        <taxon>Arthropoda</taxon>
        <taxon>Hexapoda</taxon>
        <taxon>Insecta</taxon>
        <taxon>Pterygota</taxon>
        <taxon>Neoptera</taxon>
        <taxon>Endopterygota</taxon>
        <taxon>Diptera</taxon>
        <taxon>Brachycera</taxon>
        <taxon>Muscomorpha</taxon>
        <taxon>Hippoboscoidea</taxon>
        <taxon>Glossinidae</taxon>
        <taxon>Glossina</taxon>
    </lineage>
</organism>
<keyword evidence="7" id="KW-0539">Nucleus</keyword>
<evidence type="ECO:0000259" key="8">
    <source>
        <dbReference type="Pfam" id="PF02840"/>
    </source>
</evidence>
<dbReference type="Gene3D" id="1.20.940.10">
    <property type="entry name" value="Functional domain of the splicing factor Prp18"/>
    <property type="match status" value="1"/>
</dbReference>
<dbReference type="GO" id="GO:0071021">
    <property type="term" value="C:U2-type post-spliceosomal complex"/>
    <property type="evidence" value="ECO:0007669"/>
    <property type="project" value="TreeGrafter"/>
</dbReference>
<comment type="subcellular location">
    <subcellularLocation>
        <location evidence="1">Nucleus</location>
    </subcellularLocation>
</comment>
<evidence type="ECO:0000256" key="4">
    <source>
        <dbReference type="ARBA" id="ARBA00022664"/>
    </source>
</evidence>
<keyword evidence="6" id="KW-0508">mRNA splicing</keyword>
<reference evidence="9" key="1">
    <citation type="submission" date="2020-05" db="UniProtKB">
        <authorList>
            <consortium name="EnsemblMetazoa"/>
        </authorList>
    </citation>
    <scope>IDENTIFICATION</scope>
    <source>
        <strain evidence="9">TTRI</strain>
    </source>
</reference>